<proteinExistence type="predicted"/>
<protein>
    <submittedName>
        <fullName evidence="2">Uncharacterized protein</fullName>
    </submittedName>
</protein>
<gene>
    <name evidence="2" type="ORF">JKP88DRAFT_250118</name>
</gene>
<reference evidence="2" key="1">
    <citation type="submission" date="2021-02" db="EMBL/GenBank/DDBJ databases">
        <title>First Annotated Genome of the Yellow-green Alga Tribonema minus.</title>
        <authorList>
            <person name="Mahan K.M."/>
        </authorList>
    </citation>
    <scope>NUCLEOTIDE SEQUENCE</scope>
    <source>
        <strain evidence="2">UTEX B ZZ1240</strain>
    </source>
</reference>
<evidence type="ECO:0000313" key="3">
    <source>
        <dbReference type="Proteomes" id="UP000664859"/>
    </source>
</evidence>
<comment type="caution">
    <text evidence="2">The sequence shown here is derived from an EMBL/GenBank/DDBJ whole genome shotgun (WGS) entry which is preliminary data.</text>
</comment>
<sequence length="772" mass="79761">MAGAWCRDGESLTSLRDVDWKSGAAFAGVPNKPVISKFNRAGVVAQARTALLSSESSAESEADAWGDALLTLEAMAELVALPSVHAERRRAAAAAAAALAHRAVLRPRFLCRLCAMFAALCQQRRCRHASPAAAAVAVRSRAQLERCFAHQVLLASASFAARCFLVKIERLHGIMLSRALAAAAAAVTLSRRQFRRCFPRARCLLRRAEAAQRRRRLARCRWRCVAARALFAAAAARWTLECKLAAAAAALGRRALLGRCLRRLSAAVRALSEARAALLRRCFESLRRAAAHGAQYASSDCTAPPSPAPSAAASAPTAPWGAAPAAAAAAPAAVAVAAPSGFGTQAWGGGYNSSTAAATAAAAEGCGSAPTATSGWGNDGVYCSARDTSSSNSGGGDSGAAYGTYASGYSNTSAFAGSWGTGGGCANASVDGAAEAWNQRRAPSNLNGLSRAKHTLSVAPAAAATLNQCSAAEDPWISSRHTSPPPPPPATAPETSAYAPWEVPSTAAAAADGDGSSSSGAGASGAAAAADIELGPRGTAAAASAGWTPSWLDEDSGDATFAAAAGDDVDAANDAAARIAAEVRAEAESDRLYEAEAQQEAVLDQDEANLDGRYKDEVKKAGGQRCPECAEPGSGAVQRATLPLLPYWLHEDSADAKFLRWRQATTTTQPTTPPPTSLRRFAQRAIDRLYEAEAQQEFQLDQDEIGVDNRLISSWSSTDSCRSSASYSQAALNFRADLGGDASGAVCCVVVACCPRKCCVVPVPAHNKGLRL</sequence>
<evidence type="ECO:0000256" key="1">
    <source>
        <dbReference type="SAM" id="MobiDB-lite"/>
    </source>
</evidence>
<dbReference type="EMBL" id="JAFCMP010000549">
    <property type="protein sequence ID" value="KAG5175432.1"/>
    <property type="molecule type" value="Genomic_DNA"/>
</dbReference>
<dbReference type="AlphaFoldDB" id="A0A835YKD3"/>
<evidence type="ECO:0000313" key="2">
    <source>
        <dbReference type="EMBL" id="KAG5175432.1"/>
    </source>
</evidence>
<accession>A0A835YKD3</accession>
<dbReference type="Proteomes" id="UP000664859">
    <property type="component" value="Unassembled WGS sequence"/>
</dbReference>
<name>A0A835YKD3_9STRA</name>
<organism evidence="2 3">
    <name type="scientific">Tribonema minus</name>
    <dbReference type="NCBI Taxonomy" id="303371"/>
    <lineage>
        <taxon>Eukaryota</taxon>
        <taxon>Sar</taxon>
        <taxon>Stramenopiles</taxon>
        <taxon>Ochrophyta</taxon>
        <taxon>PX clade</taxon>
        <taxon>Xanthophyceae</taxon>
        <taxon>Tribonematales</taxon>
        <taxon>Tribonemataceae</taxon>
        <taxon>Tribonema</taxon>
    </lineage>
</organism>
<feature type="region of interest" description="Disordered" evidence="1">
    <location>
        <begin position="475"/>
        <end position="496"/>
    </location>
</feature>
<keyword evidence="3" id="KW-1185">Reference proteome</keyword>